<organism evidence="1 2">
    <name type="scientific">Saccharophagus degradans (strain 2-40 / ATCC 43961 / DSM 17024)</name>
    <dbReference type="NCBI Taxonomy" id="203122"/>
    <lineage>
        <taxon>Bacteria</taxon>
        <taxon>Pseudomonadati</taxon>
        <taxon>Pseudomonadota</taxon>
        <taxon>Gammaproteobacteria</taxon>
        <taxon>Cellvibrionales</taxon>
        <taxon>Cellvibrionaceae</taxon>
        <taxon>Saccharophagus</taxon>
    </lineage>
</organism>
<gene>
    <name evidence="1" type="ordered locus">Sde_2944</name>
</gene>
<dbReference type="HOGENOM" id="CLU_1488025_0_0_6"/>
<dbReference type="RefSeq" id="WP_011469417.1">
    <property type="nucleotide sequence ID" value="NC_007912.1"/>
</dbReference>
<reference evidence="1 2" key="1">
    <citation type="journal article" date="2008" name="PLoS Genet.">
        <title>Complete genome sequence of the complex carbohydrate-degrading marine bacterium, Saccharophagus degradans strain 2-40 T.</title>
        <authorList>
            <person name="Weiner R.M."/>
            <person name="Taylor L.E.II."/>
            <person name="Henrissat B."/>
            <person name="Hauser L."/>
            <person name="Land M."/>
            <person name="Coutinho P.M."/>
            <person name="Rancurel C."/>
            <person name="Saunders E.H."/>
            <person name="Longmire A.G."/>
            <person name="Zhang H."/>
            <person name="Bayer E.A."/>
            <person name="Gilbert H.J."/>
            <person name="Larimer F."/>
            <person name="Zhulin I.B."/>
            <person name="Ekborg N.A."/>
            <person name="Lamed R."/>
            <person name="Richardson P.M."/>
            <person name="Borovok I."/>
            <person name="Hutcheson S."/>
        </authorList>
    </citation>
    <scope>NUCLEOTIDE SEQUENCE [LARGE SCALE GENOMIC DNA]</scope>
    <source>
        <strain evidence="2">2-40 / ATCC 43961 / DSM 17024</strain>
    </source>
</reference>
<keyword evidence="2" id="KW-1185">Reference proteome</keyword>
<accession>Q21GH8</accession>
<dbReference type="EMBL" id="CP000282">
    <property type="protein sequence ID" value="ABD82201.1"/>
    <property type="molecule type" value="Genomic_DNA"/>
</dbReference>
<sequence>MGSAALHVTTKASPVWALVSRTLEAKRDMNEILELEVYLDEILFKINGLALNYVADIKLFLVKDISLNNGGDIVRSAVDSSVKVGQIYESNNKEVLDAIKRALTYEGTESSHPNMEFVGTEHHKYLMGLLLEKMGVCLRKASNVQSFTFQRGHPFYPIYWDFSYILKFRDSIYVLVGSSSD</sequence>
<dbReference type="Proteomes" id="UP000001947">
    <property type="component" value="Chromosome"/>
</dbReference>
<name>Q21GH8_SACD2</name>
<proteinExistence type="predicted"/>
<dbReference type="KEGG" id="sde:Sde_2944"/>
<dbReference type="OrthoDB" id="8410554at2"/>
<evidence type="ECO:0000313" key="2">
    <source>
        <dbReference type="Proteomes" id="UP000001947"/>
    </source>
</evidence>
<evidence type="ECO:0000313" key="1">
    <source>
        <dbReference type="EMBL" id="ABD82201.1"/>
    </source>
</evidence>
<dbReference type="eggNOG" id="ENOG502ZEY8">
    <property type="taxonomic scope" value="Bacteria"/>
</dbReference>
<dbReference type="AlphaFoldDB" id="Q21GH8"/>
<protein>
    <submittedName>
        <fullName evidence="1">Two component transcriptional regulator, LuxR family</fullName>
    </submittedName>
</protein>
<dbReference type="GeneID" id="98614586"/>